<name>A0A1H8YPI4_9PSEU</name>
<proteinExistence type="predicted"/>
<dbReference type="RefSeq" id="WP_091629165.1">
    <property type="nucleotide sequence ID" value="NZ_FOEF01000036.1"/>
</dbReference>
<reference evidence="1 2" key="1">
    <citation type="submission" date="2016-10" db="EMBL/GenBank/DDBJ databases">
        <authorList>
            <person name="de Groot N.N."/>
        </authorList>
    </citation>
    <scope>NUCLEOTIDE SEQUENCE [LARGE SCALE GENOMIC DNA]</scope>
    <source>
        <strain evidence="1 2">DSM 44993</strain>
    </source>
</reference>
<organism evidence="1 2">
    <name type="scientific">Amycolatopsis saalfeldensis</name>
    <dbReference type="NCBI Taxonomy" id="394193"/>
    <lineage>
        <taxon>Bacteria</taxon>
        <taxon>Bacillati</taxon>
        <taxon>Actinomycetota</taxon>
        <taxon>Actinomycetes</taxon>
        <taxon>Pseudonocardiales</taxon>
        <taxon>Pseudonocardiaceae</taxon>
        <taxon>Amycolatopsis</taxon>
    </lineage>
</organism>
<protein>
    <submittedName>
        <fullName evidence="1">Uncharacterized protein</fullName>
    </submittedName>
</protein>
<dbReference type="EMBL" id="FOEF01000036">
    <property type="protein sequence ID" value="SEP54097.1"/>
    <property type="molecule type" value="Genomic_DNA"/>
</dbReference>
<accession>A0A1H8YPI4</accession>
<sequence>MFKSPTRITTFDEPEPLGAYTTATDARLGTACDDLLAQIDRMLAPEEDTRFEATRISSYPIAHEPLFGTLVHDTPAVFLAGWSDPDASWLLGHRPAVQRPDEAGEATAQLDTSMREIQSWLGIGLALVVRAVGISRGTVYAWRERNSTPRPATVAAVLRVHGLVSAAVRSVGVDVTRAWFHAGEPSPLDDMVAAQGDLVLLRKVSSRVRRELLKVPLPQPNPLLSVTVNDRAE</sequence>
<gene>
    <name evidence="1" type="ORF">SAMN04489732_13654</name>
</gene>
<keyword evidence="2" id="KW-1185">Reference proteome</keyword>
<dbReference type="Proteomes" id="UP000198582">
    <property type="component" value="Unassembled WGS sequence"/>
</dbReference>
<evidence type="ECO:0000313" key="1">
    <source>
        <dbReference type="EMBL" id="SEP54097.1"/>
    </source>
</evidence>
<dbReference type="OrthoDB" id="4748714at2"/>
<evidence type="ECO:0000313" key="2">
    <source>
        <dbReference type="Proteomes" id="UP000198582"/>
    </source>
</evidence>
<dbReference type="AlphaFoldDB" id="A0A1H8YPI4"/>
<dbReference type="STRING" id="394193.SAMN04489732_13654"/>